<accession>A0ABS6RWB6</accession>
<name>A0ABS6RWB6_9BACT</name>
<comment type="caution">
    <text evidence="2">The sequence shown here is derived from an EMBL/GenBank/DDBJ whole genome shotgun (WGS) entry which is preliminary data.</text>
</comment>
<proteinExistence type="predicted"/>
<protein>
    <submittedName>
        <fullName evidence="2">Uncharacterized protein</fullName>
    </submittedName>
</protein>
<sequence>MIKLNLIVFIYIIELLLLFIGLSVFYYFKYKSYLEIEAMQEMEMEALQEFLSQMLQQARKDMEATNEKIKQNPRMILIKELHVLMIDHLNAIIKVIRTQDICNLELWDKAFEGFNRVIKDQDGKIAVQENDCDTTIQKQKILISLYSEELQKHGKMIANLKGYNVVLMGYKDTVSGILNRFKAITQINTRVHERYTPAAQKSRVLQGMLNEFAHSAMELEKYVTILDTENTALDKKVREFDIGLSKRTFTLEGLQ</sequence>
<evidence type="ECO:0000313" key="3">
    <source>
        <dbReference type="Proteomes" id="UP001196980"/>
    </source>
</evidence>
<keyword evidence="3" id="KW-1185">Reference proteome</keyword>
<gene>
    <name evidence="2" type="ORF">HWQ67_04915</name>
</gene>
<evidence type="ECO:0000313" key="2">
    <source>
        <dbReference type="EMBL" id="MBV6340918.1"/>
    </source>
</evidence>
<dbReference type="Proteomes" id="UP001196980">
    <property type="component" value="Unassembled WGS sequence"/>
</dbReference>
<dbReference type="EMBL" id="JABXWD010000057">
    <property type="protein sequence ID" value="MBV6340918.1"/>
    <property type="molecule type" value="Genomic_DNA"/>
</dbReference>
<evidence type="ECO:0000256" key="1">
    <source>
        <dbReference type="SAM" id="Phobius"/>
    </source>
</evidence>
<organism evidence="2 3">
    <name type="scientific">Candidatus Magnetobacterium casense</name>
    <dbReference type="NCBI Taxonomy" id="1455061"/>
    <lineage>
        <taxon>Bacteria</taxon>
        <taxon>Pseudomonadati</taxon>
        <taxon>Nitrospirota</taxon>
        <taxon>Thermodesulfovibrionia</taxon>
        <taxon>Thermodesulfovibrionales</taxon>
        <taxon>Candidatus Magnetobacteriaceae</taxon>
        <taxon>Candidatus Magnetobacterium</taxon>
    </lineage>
</organism>
<reference evidence="2 3" key="1">
    <citation type="journal article" date="2020" name="J Geophys Res Biogeosci">
        <title>Magnetotaxis as an Adaptation to Enable Bacterial Shuttling of Microbial Sulfur and Sulfur Cycling Across Aquatic Oxic#Anoxic Interfaces.</title>
        <authorList>
            <person name="Li J."/>
            <person name="Liu P."/>
            <person name="Wang J."/>
            <person name="Roberts A.P."/>
            <person name="Pan Y."/>
        </authorList>
    </citation>
    <scope>NUCLEOTIDE SEQUENCE [LARGE SCALE GENOMIC DNA]</scope>
    <source>
        <strain evidence="2 3">MYR-1_YQ</strain>
    </source>
</reference>
<keyword evidence="1" id="KW-1133">Transmembrane helix</keyword>
<feature type="transmembrane region" description="Helical" evidence="1">
    <location>
        <begin position="6"/>
        <end position="28"/>
    </location>
</feature>
<dbReference type="RefSeq" id="WP_218251533.1">
    <property type="nucleotide sequence ID" value="NZ_JABXWD010000057.1"/>
</dbReference>
<keyword evidence="1" id="KW-0472">Membrane</keyword>
<keyword evidence="1" id="KW-0812">Transmembrane</keyword>